<evidence type="ECO:0000313" key="11">
    <source>
        <dbReference type="Proteomes" id="UP000751190"/>
    </source>
</evidence>
<name>A0A8J5XDR9_DIALT</name>
<protein>
    <recommendedName>
        <fullName evidence="12">Sorbitol dehydrogenase</fullName>
    </recommendedName>
</protein>
<dbReference type="InterPro" id="IPR045306">
    <property type="entry name" value="SDH-like"/>
</dbReference>
<comment type="cofactor">
    <cofactor evidence="1 6">
        <name>Zn(2+)</name>
        <dbReference type="ChEBI" id="CHEBI:29105"/>
    </cofactor>
</comment>
<evidence type="ECO:0000256" key="7">
    <source>
        <dbReference type="SAM" id="Phobius"/>
    </source>
</evidence>
<evidence type="ECO:0000256" key="4">
    <source>
        <dbReference type="ARBA" id="ARBA00022833"/>
    </source>
</evidence>
<keyword evidence="7" id="KW-1133">Transmembrane helix</keyword>
<dbReference type="SUPFAM" id="SSF50129">
    <property type="entry name" value="GroES-like"/>
    <property type="match status" value="1"/>
</dbReference>
<comment type="caution">
    <text evidence="10">The sequence shown here is derived from an EMBL/GenBank/DDBJ whole genome shotgun (WGS) entry which is preliminary data.</text>
</comment>
<dbReference type="Gene3D" id="3.40.50.720">
    <property type="entry name" value="NAD(P)-binding Rossmann-like Domain"/>
    <property type="match status" value="1"/>
</dbReference>
<feature type="transmembrane region" description="Helical" evidence="7">
    <location>
        <begin position="182"/>
        <end position="201"/>
    </location>
</feature>
<dbReference type="EMBL" id="JAGTXO010000007">
    <property type="protein sequence ID" value="KAG8466856.1"/>
    <property type="molecule type" value="Genomic_DNA"/>
</dbReference>
<evidence type="ECO:0000313" key="10">
    <source>
        <dbReference type="EMBL" id="KAG8466856.1"/>
    </source>
</evidence>
<dbReference type="PROSITE" id="PS00059">
    <property type="entry name" value="ADH_ZINC"/>
    <property type="match status" value="1"/>
</dbReference>
<evidence type="ECO:0000256" key="1">
    <source>
        <dbReference type="ARBA" id="ARBA00001947"/>
    </source>
</evidence>
<keyword evidence="7" id="KW-0812">Transmembrane</keyword>
<evidence type="ECO:0000259" key="8">
    <source>
        <dbReference type="Pfam" id="PF00107"/>
    </source>
</evidence>
<keyword evidence="3 6" id="KW-0479">Metal-binding</keyword>
<dbReference type="PANTHER" id="PTHR43161:SF9">
    <property type="entry name" value="SORBITOL DEHYDROGENASE"/>
    <property type="match status" value="1"/>
</dbReference>
<dbReference type="InterPro" id="IPR013149">
    <property type="entry name" value="ADH-like_C"/>
</dbReference>
<keyword evidence="7" id="KW-0472">Membrane</keyword>
<evidence type="ECO:0000256" key="6">
    <source>
        <dbReference type="RuleBase" id="RU361277"/>
    </source>
</evidence>
<evidence type="ECO:0000259" key="9">
    <source>
        <dbReference type="Pfam" id="PF08240"/>
    </source>
</evidence>
<dbReference type="OMA" id="MRVAMYY"/>
<dbReference type="Proteomes" id="UP000751190">
    <property type="component" value="Unassembled WGS sequence"/>
</dbReference>
<dbReference type="GO" id="GO:0008270">
    <property type="term" value="F:zinc ion binding"/>
    <property type="evidence" value="ECO:0007669"/>
    <property type="project" value="InterPro"/>
</dbReference>
<dbReference type="Pfam" id="PF00107">
    <property type="entry name" value="ADH_zinc_N"/>
    <property type="match status" value="1"/>
</dbReference>
<dbReference type="InterPro" id="IPR036291">
    <property type="entry name" value="NAD(P)-bd_dom_sf"/>
</dbReference>
<reference evidence="10" key="1">
    <citation type="submission" date="2021-05" db="EMBL/GenBank/DDBJ databases">
        <title>The genome of the haptophyte Pavlova lutheri (Diacronema luteri, Pavlovales) - a model for lipid biosynthesis in eukaryotic algae.</title>
        <authorList>
            <person name="Hulatt C.J."/>
            <person name="Posewitz M.C."/>
        </authorList>
    </citation>
    <scope>NUCLEOTIDE SEQUENCE</scope>
    <source>
        <strain evidence="10">NIVA-4/92</strain>
    </source>
</reference>
<dbReference type="Pfam" id="PF08240">
    <property type="entry name" value="ADH_N"/>
    <property type="match status" value="1"/>
</dbReference>
<evidence type="ECO:0000256" key="2">
    <source>
        <dbReference type="ARBA" id="ARBA00008072"/>
    </source>
</evidence>
<keyword evidence="4 6" id="KW-0862">Zinc</keyword>
<organism evidence="10 11">
    <name type="scientific">Diacronema lutheri</name>
    <name type="common">Unicellular marine alga</name>
    <name type="synonym">Monochrysis lutheri</name>
    <dbReference type="NCBI Taxonomy" id="2081491"/>
    <lineage>
        <taxon>Eukaryota</taxon>
        <taxon>Haptista</taxon>
        <taxon>Haptophyta</taxon>
        <taxon>Pavlovophyceae</taxon>
        <taxon>Pavlovales</taxon>
        <taxon>Pavlovaceae</taxon>
        <taxon>Diacronema</taxon>
    </lineage>
</organism>
<keyword evidence="5" id="KW-0560">Oxidoreductase</keyword>
<evidence type="ECO:0000256" key="3">
    <source>
        <dbReference type="ARBA" id="ARBA00022723"/>
    </source>
</evidence>
<dbReference type="AlphaFoldDB" id="A0A8J5XDR9"/>
<evidence type="ECO:0008006" key="12">
    <source>
        <dbReference type="Google" id="ProtNLM"/>
    </source>
</evidence>
<keyword evidence="11" id="KW-1185">Reference proteome</keyword>
<dbReference type="GO" id="GO:0016616">
    <property type="term" value="F:oxidoreductase activity, acting on the CH-OH group of donors, NAD or NADP as acceptor"/>
    <property type="evidence" value="ECO:0007669"/>
    <property type="project" value="InterPro"/>
</dbReference>
<dbReference type="SUPFAM" id="SSF51735">
    <property type="entry name" value="NAD(P)-binding Rossmann-fold domains"/>
    <property type="match status" value="1"/>
</dbReference>
<sequence length="384" mass="40221">MTVRSKRAKPSPAQRALILRAQGEMGIADIATIETVPPDAVRVRIISCGICGSDDHYYRAGRIGNFVVESPMVLGHEVGGVVDEVGADVTHLRVGDKVALEPGIACHACALCASGKYNLCPKMSFFATPPVHGALCTEVVYPARLCFHLPPPLTTEHGALCEPLSVAVYAVETKARVQPGQVVAVFGAGPIGVLVALVAAANGARVITIDMNAKRLDALKALIPNAETLQPCTEAEETAAAVRARAAQVGAAADGGTWEGDVAASIDCTGAEPCLRAGIFAARSGGVLVMVGLGRPEIRLPTVEALTREVDIVGCFRYRGTWPRCIALMASGSIPLDALITHRYAFEDDAVRSAFDACNTGQGLDGRAVFKCMIKLAPEPDDQA</sequence>
<feature type="domain" description="Alcohol dehydrogenase-like C-terminal" evidence="8">
    <location>
        <begin position="190"/>
        <end position="330"/>
    </location>
</feature>
<gene>
    <name evidence="10" type="ORF">KFE25_008235</name>
</gene>
<accession>A0A8J5XDR9</accession>
<dbReference type="Gene3D" id="3.90.180.10">
    <property type="entry name" value="Medium-chain alcohol dehydrogenases, catalytic domain"/>
    <property type="match status" value="1"/>
</dbReference>
<dbReference type="CDD" id="cd05285">
    <property type="entry name" value="sorbitol_DH"/>
    <property type="match status" value="1"/>
</dbReference>
<evidence type="ECO:0000256" key="5">
    <source>
        <dbReference type="ARBA" id="ARBA00023002"/>
    </source>
</evidence>
<dbReference type="OrthoDB" id="1879366at2759"/>
<dbReference type="InterPro" id="IPR002328">
    <property type="entry name" value="ADH_Zn_CS"/>
</dbReference>
<proteinExistence type="inferred from homology"/>
<comment type="similarity">
    <text evidence="2 6">Belongs to the zinc-containing alcohol dehydrogenase family.</text>
</comment>
<feature type="domain" description="Alcohol dehydrogenase-like N-terminal" evidence="9">
    <location>
        <begin position="38"/>
        <end position="150"/>
    </location>
</feature>
<dbReference type="InterPro" id="IPR013154">
    <property type="entry name" value="ADH-like_N"/>
</dbReference>
<dbReference type="PANTHER" id="PTHR43161">
    <property type="entry name" value="SORBITOL DEHYDROGENASE"/>
    <property type="match status" value="1"/>
</dbReference>
<dbReference type="InterPro" id="IPR011032">
    <property type="entry name" value="GroES-like_sf"/>
</dbReference>